<dbReference type="Proteomes" id="UP001175261">
    <property type="component" value="Unassembled WGS sequence"/>
</dbReference>
<dbReference type="GO" id="GO:0070390">
    <property type="term" value="C:transcription export complex 2"/>
    <property type="evidence" value="ECO:0007669"/>
    <property type="project" value="TreeGrafter"/>
</dbReference>
<dbReference type="GO" id="GO:0006406">
    <property type="term" value="P:mRNA export from nucleus"/>
    <property type="evidence" value="ECO:0007669"/>
    <property type="project" value="TreeGrafter"/>
</dbReference>
<feature type="compositionally biased region" description="Low complexity" evidence="1">
    <location>
        <begin position="78"/>
        <end position="89"/>
    </location>
</feature>
<feature type="region of interest" description="Disordered" evidence="1">
    <location>
        <begin position="1"/>
        <end position="158"/>
    </location>
</feature>
<feature type="compositionally biased region" description="Polar residues" evidence="1">
    <location>
        <begin position="684"/>
        <end position="699"/>
    </location>
</feature>
<dbReference type="Gene3D" id="1.25.40.990">
    <property type="match status" value="1"/>
</dbReference>
<protein>
    <recommendedName>
        <fullName evidence="2">SAC3/GANP/THP3 conserved domain-containing protein</fullName>
    </recommendedName>
</protein>
<dbReference type="Pfam" id="PF03399">
    <property type="entry name" value="SAC3_GANP"/>
    <property type="match status" value="1"/>
</dbReference>
<feature type="region of interest" description="Disordered" evidence="1">
    <location>
        <begin position="645"/>
        <end position="719"/>
    </location>
</feature>
<feature type="compositionally biased region" description="Gly residues" evidence="1">
    <location>
        <begin position="124"/>
        <end position="133"/>
    </location>
</feature>
<dbReference type="InterPro" id="IPR045107">
    <property type="entry name" value="SAC3/GANP/THP3"/>
</dbReference>
<feature type="region of interest" description="Disordered" evidence="1">
    <location>
        <begin position="171"/>
        <end position="190"/>
    </location>
</feature>
<feature type="compositionally biased region" description="Low complexity" evidence="1">
    <location>
        <begin position="844"/>
        <end position="910"/>
    </location>
</feature>
<feature type="compositionally biased region" description="Polar residues" evidence="1">
    <location>
        <begin position="105"/>
        <end position="121"/>
    </location>
</feature>
<dbReference type="EMBL" id="JAPDFR010000001">
    <property type="protein sequence ID" value="KAK0392348.1"/>
    <property type="molecule type" value="Genomic_DNA"/>
</dbReference>
<gene>
    <name evidence="3" type="ORF">NLU13_1843</name>
</gene>
<dbReference type="PANTHER" id="PTHR12436:SF3">
    <property type="entry name" value="GERMINAL-CENTER ASSOCIATED NUCLEAR PROTEIN"/>
    <property type="match status" value="1"/>
</dbReference>
<reference evidence="3" key="1">
    <citation type="submission" date="2022-10" db="EMBL/GenBank/DDBJ databases">
        <title>Determination and structural analysis of whole genome sequence of Sarocladium strictum F4-1.</title>
        <authorList>
            <person name="Hu L."/>
            <person name="Jiang Y."/>
        </authorList>
    </citation>
    <scope>NUCLEOTIDE SEQUENCE</scope>
    <source>
        <strain evidence="3">F4-1</strain>
    </source>
</reference>
<feature type="compositionally biased region" description="Polar residues" evidence="1">
    <location>
        <begin position="706"/>
        <end position="718"/>
    </location>
</feature>
<organism evidence="3 4">
    <name type="scientific">Sarocladium strictum</name>
    <name type="common">Black bundle disease fungus</name>
    <name type="synonym">Acremonium strictum</name>
    <dbReference type="NCBI Taxonomy" id="5046"/>
    <lineage>
        <taxon>Eukaryota</taxon>
        <taxon>Fungi</taxon>
        <taxon>Dikarya</taxon>
        <taxon>Ascomycota</taxon>
        <taxon>Pezizomycotina</taxon>
        <taxon>Sordariomycetes</taxon>
        <taxon>Hypocreomycetidae</taxon>
        <taxon>Hypocreales</taxon>
        <taxon>Sarocladiaceae</taxon>
        <taxon>Sarocladium</taxon>
    </lineage>
</organism>
<feature type="region of interest" description="Disordered" evidence="1">
    <location>
        <begin position="740"/>
        <end position="914"/>
    </location>
</feature>
<feature type="compositionally biased region" description="Low complexity" evidence="1">
    <location>
        <begin position="134"/>
        <end position="147"/>
    </location>
</feature>
<evidence type="ECO:0000313" key="4">
    <source>
        <dbReference type="Proteomes" id="UP001175261"/>
    </source>
</evidence>
<feature type="region of interest" description="Disordered" evidence="1">
    <location>
        <begin position="1204"/>
        <end position="1277"/>
    </location>
</feature>
<sequence>MIATPVASSIQMFSSSSQTTQRPSPFNPFATNAAPAKANPFAANGGTGNPFAAKPSNSSPFGGIGDATSNQAPKNPFAGAAAPSSDGASQPVSVLSQPNPPKQNPFASSSAATQPPVQASKPNGGFGNGGFGPSGAARPTPPRAGTADLNAYRPAQSNDPLAKKVYQQLRNDNISPPSWPSQPGNPNHKGEMAKFREKYEAYRTKVRASLTKAGLIDDPDQRKTLSDAIDFKGICEDMCPQYEQITRITEIDVHQPEKDSATAFPMPSRMVKKLARSAAGQEAPLPMDVRSIAALRRTFDYLIDDLLQDDSNLPGLHGFLWDRTRAIRRDFTFFSSLTPEELKIQVYVLENTARFHVTALHLLSQEGKAPEDFVEQQELEQLGKALLSLRDVYDDCNEQGITCENEPEFRAYYLIFHGRDSNIIETLQRQWRPTLWKNHDVIRTAVSLVEAMQSTQDFHDPLKDGPSLAAASAFLTYFKIVEDPSVSYTMACFAECHFPHIRRSILSAIKRGLARPKDTAKDVTAAVLNRFLRFDTVQQAVAFAELHDLEWAPDPEKPYDVSRQYLVLNSRQAMSHPRLSHQFSQSLVEKKRGSRSLPEIIHQSIFEDERASGKVVQKPNQEGSLFVQDKPLSTSPFATLPKAAVGPSSTFGPSKASPFATNSTSTLSATNQSTTPSLFAAPSHSATPTPFSSAVQQTESLKKPSPFTQPASTPSFSFETKPMRNVSEQKQVPSSLFPTAFESGLQGQKPDQRAVTEAKTVLAPSQSATTTSGNPPTFTNSTPAPNPFAGFAQTAAPQAQVKVEKSEPSAAPGTGPLSSLLQNGLPDQKATPSLGVSKPFQPVPTKAASAPTSQAAPSALSNAASNPSASAAGSSQAAGQSSSVLGQGSSISKGLLPAQPPAAAKAQLQKPEPPRDLMGDFTQWFLLGDQGLLDEFKAYMVEDMLPKLYDSFYAEQEEQRQREEEAGLLAEADAYRAYSLSMRYFYRWKEHAREKRLRTVRRQARDQARKFYEQQWAAEREARRKAMDQAKKERAHNASLNRPEELAHILKNKKMHRRQAEEAILSSGILSGIANEREVVADIVRREVSPSVDGSVNGRQSARSRSGSGSGSVARGGSKTRALREELLGGSSASFRRSLPSMSASARSSAEPEGSSRKSRVSERWRLKAMGITQMPDGTALPEHLANEILYGGKQYRELGSLGLGSSRNSARRASIGDSGLADSFAMPPPRSTPAPHATNEAGSPTKRKRSEEDEENERRRSGIDSSRASSHKRIMSGAEEVLNELRALRVEMEEGSAWFREQNERLQSEGVSRGTTPWEGSIS</sequence>
<evidence type="ECO:0000259" key="2">
    <source>
        <dbReference type="Pfam" id="PF03399"/>
    </source>
</evidence>
<feature type="region of interest" description="Disordered" evidence="1">
    <location>
        <begin position="1091"/>
        <end position="1122"/>
    </location>
</feature>
<proteinExistence type="predicted"/>
<dbReference type="InterPro" id="IPR005062">
    <property type="entry name" value="SAC3/GANP/THP3_conserved"/>
</dbReference>
<evidence type="ECO:0000313" key="3">
    <source>
        <dbReference type="EMBL" id="KAK0392348.1"/>
    </source>
</evidence>
<feature type="compositionally biased region" description="Polar residues" evidence="1">
    <location>
        <begin position="171"/>
        <end position="185"/>
    </location>
</feature>
<feature type="compositionally biased region" description="Low complexity" evidence="1">
    <location>
        <begin position="8"/>
        <end position="44"/>
    </location>
</feature>
<feature type="compositionally biased region" description="Low complexity" evidence="1">
    <location>
        <begin position="1098"/>
        <end position="1117"/>
    </location>
</feature>
<feature type="region of interest" description="Disordered" evidence="1">
    <location>
        <begin position="1134"/>
        <end position="1162"/>
    </location>
</feature>
<evidence type="ECO:0000256" key="1">
    <source>
        <dbReference type="SAM" id="MobiDB-lite"/>
    </source>
</evidence>
<feature type="compositionally biased region" description="Low complexity" evidence="1">
    <location>
        <begin position="1204"/>
        <end position="1214"/>
    </location>
</feature>
<feature type="compositionally biased region" description="Low complexity" evidence="1">
    <location>
        <begin position="1136"/>
        <end position="1153"/>
    </location>
</feature>
<comment type="caution">
    <text evidence="3">The sequence shown here is derived from an EMBL/GenBank/DDBJ whole genome shotgun (WGS) entry which is preliminary data.</text>
</comment>
<feature type="compositionally biased region" description="Low complexity" evidence="1">
    <location>
        <begin position="660"/>
        <end position="675"/>
    </location>
</feature>
<dbReference type="GO" id="GO:0005737">
    <property type="term" value="C:cytoplasm"/>
    <property type="evidence" value="ECO:0007669"/>
    <property type="project" value="TreeGrafter"/>
</dbReference>
<feature type="region of interest" description="Disordered" evidence="1">
    <location>
        <begin position="1300"/>
        <end position="1324"/>
    </location>
</feature>
<feature type="domain" description="SAC3/GANP/THP3 conserved" evidence="2">
    <location>
        <begin position="238"/>
        <end position="551"/>
    </location>
</feature>
<dbReference type="PANTHER" id="PTHR12436">
    <property type="entry name" value="80 KDA MCM3-ASSOCIATED PROTEIN"/>
    <property type="match status" value="1"/>
</dbReference>
<name>A0AA39GRP9_SARSR</name>
<keyword evidence="4" id="KW-1185">Reference proteome</keyword>
<accession>A0AA39GRP9</accession>
<feature type="compositionally biased region" description="Polar residues" evidence="1">
    <location>
        <begin position="763"/>
        <end position="783"/>
    </location>
</feature>